<keyword evidence="4 6" id="KW-0472">Membrane</keyword>
<reference evidence="9" key="3">
    <citation type="submission" date="2024-02" db="EMBL/GenBank/DDBJ databases">
        <title>Comparative genomics of Cryptococcus and Kwoniella reveals pathogenesis evolution and contrasting modes of karyotype evolution via chromosome fusion or intercentromeric recombination.</title>
        <authorList>
            <person name="Coelho M.A."/>
            <person name="David-Palma M."/>
            <person name="Shea T."/>
            <person name="Bowers K."/>
            <person name="McGinley-Smith S."/>
            <person name="Mohammad A.W."/>
            <person name="Gnirke A."/>
            <person name="Yurkov A.M."/>
            <person name="Nowrousian M."/>
            <person name="Sun S."/>
            <person name="Cuomo C.A."/>
            <person name="Heitman J."/>
        </authorList>
    </citation>
    <scope>NUCLEOTIDE SEQUENCE</scope>
    <source>
        <strain evidence="9">CBS 10117</strain>
    </source>
</reference>
<dbReference type="AlphaFoldDB" id="A0A1A6A1Z1"/>
<dbReference type="GeneID" id="28968631"/>
<feature type="transmembrane region" description="Helical" evidence="6">
    <location>
        <begin position="115"/>
        <end position="136"/>
    </location>
</feature>
<keyword evidence="2 6" id="KW-0812">Transmembrane</keyword>
<dbReference type="GO" id="GO:0046943">
    <property type="term" value="F:carboxylic acid transmembrane transporter activity"/>
    <property type="evidence" value="ECO:0007669"/>
    <property type="project" value="TreeGrafter"/>
</dbReference>
<evidence type="ECO:0000256" key="5">
    <source>
        <dbReference type="SAM" id="MobiDB-lite"/>
    </source>
</evidence>
<reference evidence="9" key="2">
    <citation type="submission" date="2013-07" db="EMBL/GenBank/DDBJ databases">
        <authorList>
            <consortium name="The Broad Institute Genome Sequencing Platform"/>
            <person name="Cuomo C."/>
            <person name="Litvintseva A."/>
            <person name="Chen Y."/>
            <person name="Heitman J."/>
            <person name="Sun S."/>
            <person name="Springer D."/>
            <person name="Dromer F."/>
            <person name="Young S.K."/>
            <person name="Zeng Q."/>
            <person name="Gargeya S."/>
            <person name="Fitzgerald M."/>
            <person name="Abouelleil A."/>
            <person name="Alvarado L."/>
            <person name="Berlin A.M."/>
            <person name="Chapman S.B."/>
            <person name="Dewar J."/>
            <person name="Goldberg J."/>
            <person name="Griggs A."/>
            <person name="Gujja S."/>
            <person name="Hansen M."/>
            <person name="Howarth C."/>
            <person name="Imamovic A."/>
            <person name="Larimer J."/>
            <person name="McCowan C."/>
            <person name="Murphy C."/>
            <person name="Pearson M."/>
            <person name="Priest M."/>
            <person name="Roberts A."/>
            <person name="Saif S."/>
            <person name="Shea T."/>
            <person name="Sykes S."/>
            <person name="Wortman J."/>
            <person name="Nusbaum C."/>
            <person name="Birren B."/>
        </authorList>
    </citation>
    <scope>NUCLEOTIDE SEQUENCE</scope>
    <source>
        <strain evidence="9">CBS 10117</strain>
    </source>
</reference>
<feature type="transmembrane region" description="Helical" evidence="6">
    <location>
        <begin position="406"/>
        <end position="428"/>
    </location>
</feature>
<dbReference type="VEuPathDB" id="FungiDB:I303_04932"/>
<proteinExistence type="predicted"/>
<evidence type="ECO:0000313" key="9">
    <source>
        <dbReference type="EMBL" id="WWC63025.1"/>
    </source>
</evidence>
<dbReference type="Proteomes" id="UP000078595">
    <property type="component" value="Chromosome 6"/>
</dbReference>
<dbReference type="PANTHER" id="PTHR23508:SF10">
    <property type="entry name" value="CARBOXYLIC ACID TRANSPORTER PROTEIN HOMOLOG"/>
    <property type="match status" value="1"/>
</dbReference>
<feature type="domain" description="Major facilitator superfamily (MFS) profile" evidence="7">
    <location>
        <begin position="48"/>
        <end position="465"/>
    </location>
</feature>
<dbReference type="EMBL" id="KI894032">
    <property type="protein sequence ID" value="OBR84076.1"/>
    <property type="molecule type" value="Genomic_DNA"/>
</dbReference>
<dbReference type="Gene3D" id="1.20.1250.20">
    <property type="entry name" value="MFS general substrate transporter like domains"/>
    <property type="match status" value="1"/>
</dbReference>
<dbReference type="PANTHER" id="PTHR23508">
    <property type="entry name" value="CARBOXYLIC ACID TRANSPORTER PROTEIN HOMOLOG"/>
    <property type="match status" value="1"/>
</dbReference>
<keyword evidence="10" id="KW-1185">Reference proteome</keyword>
<feature type="region of interest" description="Disordered" evidence="5">
    <location>
        <begin position="483"/>
        <end position="509"/>
    </location>
</feature>
<dbReference type="PROSITE" id="PS50850">
    <property type="entry name" value="MFS"/>
    <property type="match status" value="1"/>
</dbReference>
<dbReference type="Pfam" id="PF00083">
    <property type="entry name" value="Sugar_tr"/>
    <property type="match status" value="2"/>
</dbReference>
<evidence type="ECO:0000259" key="7">
    <source>
        <dbReference type="PROSITE" id="PS50850"/>
    </source>
</evidence>
<organism evidence="8">
    <name type="scientific">Kwoniella dejecticola CBS 10117</name>
    <dbReference type="NCBI Taxonomy" id="1296121"/>
    <lineage>
        <taxon>Eukaryota</taxon>
        <taxon>Fungi</taxon>
        <taxon>Dikarya</taxon>
        <taxon>Basidiomycota</taxon>
        <taxon>Agaricomycotina</taxon>
        <taxon>Tremellomycetes</taxon>
        <taxon>Tremellales</taxon>
        <taxon>Cryptococcaceae</taxon>
        <taxon>Kwoniella</taxon>
    </lineage>
</organism>
<feature type="transmembrane region" description="Helical" evidence="6">
    <location>
        <begin position="219"/>
        <end position="238"/>
    </location>
</feature>
<dbReference type="InterPro" id="IPR005828">
    <property type="entry name" value="MFS_sugar_transport-like"/>
</dbReference>
<feature type="transmembrane region" description="Helical" evidence="6">
    <location>
        <begin position="271"/>
        <end position="291"/>
    </location>
</feature>
<evidence type="ECO:0000256" key="3">
    <source>
        <dbReference type="ARBA" id="ARBA00022989"/>
    </source>
</evidence>
<feature type="transmembrane region" description="Helical" evidence="6">
    <location>
        <begin position="89"/>
        <end position="108"/>
    </location>
</feature>
<dbReference type="GO" id="GO:0005886">
    <property type="term" value="C:plasma membrane"/>
    <property type="evidence" value="ECO:0007669"/>
    <property type="project" value="TreeGrafter"/>
</dbReference>
<feature type="transmembrane region" description="Helical" evidence="6">
    <location>
        <begin position="142"/>
        <end position="163"/>
    </location>
</feature>
<dbReference type="EMBL" id="CP144535">
    <property type="protein sequence ID" value="WWC63025.1"/>
    <property type="molecule type" value="Genomic_DNA"/>
</dbReference>
<dbReference type="SUPFAM" id="SSF103473">
    <property type="entry name" value="MFS general substrate transporter"/>
    <property type="match status" value="1"/>
</dbReference>
<accession>A0A1A6A1Z1</accession>
<feature type="transmembrane region" description="Helical" evidence="6">
    <location>
        <begin position="440"/>
        <end position="461"/>
    </location>
</feature>
<reference evidence="8" key="1">
    <citation type="submission" date="2013-07" db="EMBL/GenBank/DDBJ databases">
        <title>The Genome Sequence of Cryptococcus dejecticola CBS10117.</title>
        <authorList>
            <consortium name="The Broad Institute Genome Sequencing Platform"/>
            <person name="Cuomo C."/>
            <person name="Litvintseva A."/>
            <person name="Chen Y."/>
            <person name="Heitman J."/>
            <person name="Sun S."/>
            <person name="Springer D."/>
            <person name="Dromer F."/>
            <person name="Young S.K."/>
            <person name="Zeng Q."/>
            <person name="Gargeya S."/>
            <person name="Fitzgerald M."/>
            <person name="Abouelleil A."/>
            <person name="Alvarado L."/>
            <person name="Berlin A.M."/>
            <person name="Chapman S.B."/>
            <person name="Dewar J."/>
            <person name="Goldberg J."/>
            <person name="Griggs A."/>
            <person name="Gujja S."/>
            <person name="Hansen M."/>
            <person name="Howarth C."/>
            <person name="Imamovic A."/>
            <person name="Larimer J."/>
            <person name="McCowan C."/>
            <person name="Murphy C."/>
            <person name="Pearson M."/>
            <person name="Priest M."/>
            <person name="Roberts A."/>
            <person name="Saif S."/>
            <person name="Shea T."/>
            <person name="Sykes S."/>
            <person name="Wortman J."/>
            <person name="Nusbaum C."/>
            <person name="Birren B."/>
        </authorList>
    </citation>
    <scope>NUCLEOTIDE SEQUENCE [LARGE SCALE GENOMIC DNA]</scope>
    <source>
        <strain evidence="8">CBS 10117</strain>
    </source>
</reference>
<name>A0A1A6A1Z1_9TREE</name>
<feature type="transmembrane region" description="Helical" evidence="6">
    <location>
        <begin position="184"/>
        <end position="213"/>
    </location>
</feature>
<feature type="transmembrane region" description="Helical" evidence="6">
    <location>
        <begin position="311"/>
        <end position="330"/>
    </location>
</feature>
<evidence type="ECO:0000313" key="8">
    <source>
        <dbReference type="EMBL" id="OBR84076.1"/>
    </source>
</evidence>
<evidence type="ECO:0000256" key="4">
    <source>
        <dbReference type="ARBA" id="ARBA00023136"/>
    </source>
</evidence>
<dbReference type="InterPro" id="IPR020846">
    <property type="entry name" value="MFS_dom"/>
</dbReference>
<feature type="transmembrane region" description="Helical" evidence="6">
    <location>
        <begin position="363"/>
        <end position="385"/>
    </location>
</feature>
<evidence type="ECO:0000256" key="1">
    <source>
        <dbReference type="ARBA" id="ARBA00004141"/>
    </source>
</evidence>
<dbReference type="InterPro" id="IPR036259">
    <property type="entry name" value="MFS_trans_sf"/>
</dbReference>
<dbReference type="KEGG" id="kdj:28968631"/>
<dbReference type="STRING" id="1296121.A0A1A6A1Z1"/>
<dbReference type="OrthoDB" id="2153661at2759"/>
<dbReference type="RefSeq" id="XP_018261918.1">
    <property type="nucleotide sequence ID" value="XM_018408227.1"/>
</dbReference>
<evidence type="ECO:0000313" key="10">
    <source>
        <dbReference type="Proteomes" id="UP000078595"/>
    </source>
</evidence>
<gene>
    <name evidence="8" type="ORF">I303_04932</name>
    <name evidence="9" type="ORF">I303_105624</name>
</gene>
<evidence type="ECO:0000256" key="6">
    <source>
        <dbReference type="SAM" id="Phobius"/>
    </source>
</evidence>
<protein>
    <recommendedName>
        <fullName evidence="7">Major facilitator superfamily (MFS) profile domain-containing protein</fullName>
    </recommendedName>
</protein>
<evidence type="ECO:0000256" key="2">
    <source>
        <dbReference type="ARBA" id="ARBA00022692"/>
    </source>
</evidence>
<comment type="subcellular location">
    <subcellularLocation>
        <location evidence="1">Membrane</location>
        <topology evidence="1">Multi-pass membrane protein</topology>
    </subcellularLocation>
</comment>
<keyword evidence="3 6" id="KW-1133">Transmembrane helix</keyword>
<feature type="transmembrane region" description="Helical" evidence="6">
    <location>
        <begin position="339"/>
        <end position="357"/>
    </location>
</feature>
<sequence length="509" mass="54688">MSDWLIWAAIAARSIAYGTVNPSHGSIIAPLAELETGGHKRTWQQTLSVLISGVALFSDGYNIQITGYTNTVMAKLYPQALTATMKARLSNSILIGDIFGMLLFGVCADRLRRHWGIVGCTFFLVLGVTLATAAHGKSPTGMLWMIVVARDIAGLGAGGEYAVCTTSAVEAANETAGLRKKRGLFVGSATNTAIIAGFVGSAIVFLIVLAAYGGEPTEGVWRICFGIGIVLPLTIFIFRMRMVDSTLYQKHGIARKAFPYKLALKRYWRPLFGCSFAWFLYDTMIYPFNLLAPTLAAGFNSKATLLQSNGWGALINFFALPGCIFGSLLIDRLGSRQTYAFGMVMVAIFGFAIGGAMEPLRTGGTGAFAAFVVLFGLFQSFLSVGPGNNNSLVFSESFPTPVRGQFVGLAAAFGKAGAAVGTQVYPLIIARFPTAIKGHQAMFCIGSATCLLCAAIVMSMIPDRRAQLEDEDMESRRYLEANGWDTSDMGSRDEITATTPPNEKEMIKL</sequence>